<organism evidence="1">
    <name type="scientific">Arundo donax</name>
    <name type="common">Giant reed</name>
    <name type="synonym">Donax arundinaceus</name>
    <dbReference type="NCBI Taxonomy" id="35708"/>
    <lineage>
        <taxon>Eukaryota</taxon>
        <taxon>Viridiplantae</taxon>
        <taxon>Streptophyta</taxon>
        <taxon>Embryophyta</taxon>
        <taxon>Tracheophyta</taxon>
        <taxon>Spermatophyta</taxon>
        <taxon>Magnoliopsida</taxon>
        <taxon>Liliopsida</taxon>
        <taxon>Poales</taxon>
        <taxon>Poaceae</taxon>
        <taxon>PACMAD clade</taxon>
        <taxon>Arundinoideae</taxon>
        <taxon>Arundineae</taxon>
        <taxon>Arundo</taxon>
    </lineage>
</organism>
<accession>A0A0A9HNQ4</accession>
<sequence length="118" mass="12442">MFCRPVDVGAATAVVALGGSGDCSCVCVASSWGALRFGGRGGCGRLSRWWCVTDLGAGGLLQPGSGLVMVPLWIVRLFTSSSMGLGSWCPGPVRRSWVPRSRWSWRGLRAGHAVGFRS</sequence>
<proteinExistence type="predicted"/>
<dbReference type="EMBL" id="GBRH01159529">
    <property type="protein sequence ID" value="JAE38367.1"/>
    <property type="molecule type" value="Transcribed_RNA"/>
</dbReference>
<dbReference type="AlphaFoldDB" id="A0A0A9HNQ4"/>
<protein>
    <submittedName>
        <fullName evidence="1">Uncharacterized protein</fullName>
    </submittedName>
</protein>
<evidence type="ECO:0000313" key="1">
    <source>
        <dbReference type="EMBL" id="JAE38367.1"/>
    </source>
</evidence>
<reference evidence="1" key="1">
    <citation type="submission" date="2014-09" db="EMBL/GenBank/DDBJ databases">
        <authorList>
            <person name="Magalhaes I.L.F."/>
            <person name="Oliveira U."/>
            <person name="Santos F.R."/>
            <person name="Vidigal T.H.D.A."/>
            <person name="Brescovit A.D."/>
            <person name="Santos A.J."/>
        </authorList>
    </citation>
    <scope>NUCLEOTIDE SEQUENCE</scope>
    <source>
        <tissue evidence="1">Shoot tissue taken approximately 20 cm above the soil surface</tissue>
    </source>
</reference>
<name>A0A0A9HNQ4_ARUDO</name>
<reference evidence="1" key="2">
    <citation type="journal article" date="2015" name="Data Brief">
        <title>Shoot transcriptome of the giant reed, Arundo donax.</title>
        <authorList>
            <person name="Barrero R.A."/>
            <person name="Guerrero F.D."/>
            <person name="Moolhuijzen P."/>
            <person name="Goolsby J.A."/>
            <person name="Tidwell J."/>
            <person name="Bellgard S.E."/>
            <person name="Bellgard M.I."/>
        </authorList>
    </citation>
    <scope>NUCLEOTIDE SEQUENCE</scope>
    <source>
        <tissue evidence="1">Shoot tissue taken approximately 20 cm above the soil surface</tissue>
    </source>
</reference>